<keyword evidence="3" id="KW-1185">Reference proteome</keyword>
<organism evidence="2 3">
    <name type="scientific">Caerostris extrusa</name>
    <name type="common">Bark spider</name>
    <name type="synonym">Caerostris bankana</name>
    <dbReference type="NCBI Taxonomy" id="172846"/>
    <lineage>
        <taxon>Eukaryota</taxon>
        <taxon>Metazoa</taxon>
        <taxon>Ecdysozoa</taxon>
        <taxon>Arthropoda</taxon>
        <taxon>Chelicerata</taxon>
        <taxon>Arachnida</taxon>
        <taxon>Araneae</taxon>
        <taxon>Araneomorphae</taxon>
        <taxon>Entelegynae</taxon>
        <taxon>Araneoidea</taxon>
        <taxon>Araneidae</taxon>
        <taxon>Caerostris</taxon>
    </lineage>
</organism>
<feature type="transmembrane region" description="Helical" evidence="1">
    <location>
        <begin position="93"/>
        <end position="115"/>
    </location>
</feature>
<proteinExistence type="predicted"/>
<accession>A0AAV4VGW8</accession>
<dbReference type="Proteomes" id="UP001054945">
    <property type="component" value="Unassembled WGS sequence"/>
</dbReference>
<keyword evidence="1" id="KW-0472">Membrane</keyword>
<sequence>MFLPALGPLWQIVANFKSVFFAKKDETSSVGILLWNLCQIKLNMPFGTIASLHHLVLLHLCIIWYYCIFASFDTSARDIFGRNSFMKCMSNNMSLGLLLLPHLILVHETSLVEILL</sequence>
<dbReference type="AlphaFoldDB" id="A0AAV4VGW8"/>
<gene>
    <name evidence="2" type="ORF">CEXT_302051</name>
</gene>
<protein>
    <submittedName>
        <fullName evidence="2">Uncharacterized protein</fullName>
    </submittedName>
</protein>
<name>A0AAV4VGW8_CAEEX</name>
<keyword evidence="1" id="KW-0812">Transmembrane</keyword>
<keyword evidence="1" id="KW-1133">Transmembrane helix</keyword>
<evidence type="ECO:0000256" key="1">
    <source>
        <dbReference type="SAM" id="Phobius"/>
    </source>
</evidence>
<evidence type="ECO:0000313" key="2">
    <source>
        <dbReference type="EMBL" id="GIY69557.1"/>
    </source>
</evidence>
<reference evidence="2 3" key="1">
    <citation type="submission" date="2021-06" db="EMBL/GenBank/DDBJ databases">
        <title>Caerostris extrusa draft genome.</title>
        <authorList>
            <person name="Kono N."/>
            <person name="Arakawa K."/>
        </authorList>
    </citation>
    <scope>NUCLEOTIDE SEQUENCE [LARGE SCALE GENOMIC DNA]</scope>
</reference>
<comment type="caution">
    <text evidence="2">The sequence shown here is derived from an EMBL/GenBank/DDBJ whole genome shotgun (WGS) entry which is preliminary data.</text>
</comment>
<dbReference type="EMBL" id="BPLR01014550">
    <property type="protein sequence ID" value="GIY69557.1"/>
    <property type="molecule type" value="Genomic_DNA"/>
</dbReference>
<evidence type="ECO:0000313" key="3">
    <source>
        <dbReference type="Proteomes" id="UP001054945"/>
    </source>
</evidence>
<feature type="transmembrane region" description="Helical" evidence="1">
    <location>
        <begin position="52"/>
        <end position="72"/>
    </location>
</feature>